<dbReference type="InterPro" id="IPR001387">
    <property type="entry name" value="Cro/C1-type_HTH"/>
</dbReference>
<dbReference type="RefSeq" id="WP_149853729.1">
    <property type="nucleotide sequence ID" value="NZ_VUOB01000065.1"/>
</dbReference>
<keyword evidence="3" id="KW-1185">Reference proteome</keyword>
<dbReference type="Gene3D" id="1.10.260.40">
    <property type="entry name" value="lambda repressor-like DNA-binding domains"/>
    <property type="match status" value="1"/>
</dbReference>
<evidence type="ECO:0000259" key="1">
    <source>
        <dbReference type="PROSITE" id="PS50943"/>
    </source>
</evidence>
<gene>
    <name evidence="2" type="ORF">F0L68_32675</name>
</gene>
<dbReference type="GO" id="GO:0003677">
    <property type="term" value="F:DNA binding"/>
    <property type="evidence" value="ECO:0007669"/>
    <property type="project" value="InterPro"/>
</dbReference>
<evidence type="ECO:0000313" key="2">
    <source>
        <dbReference type="EMBL" id="KAA2253564.1"/>
    </source>
</evidence>
<dbReference type="PROSITE" id="PS50943">
    <property type="entry name" value="HTH_CROC1"/>
    <property type="match status" value="1"/>
</dbReference>
<evidence type="ECO:0000313" key="3">
    <source>
        <dbReference type="Proteomes" id="UP000323454"/>
    </source>
</evidence>
<dbReference type="Pfam" id="PF19054">
    <property type="entry name" value="DUF5753"/>
    <property type="match status" value="1"/>
</dbReference>
<dbReference type="CDD" id="cd00093">
    <property type="entry name" value="HTH_XRE"/>
    <property type="match status" value="1"/>
</dbReference>
<comment type="caution">
    <text evidence="2">The sequence shown here is derived from an EMBL/GenBank/DDBJ whole genome shotgun (WGS) entry which is preliminary data.</text>
</comment>
<dbReference type="InterPro" id="IPR043917">
    <property type="entry name" value="DUF5753"/>
</dbReference>
<accession>A0A5B2WRE6</accession>
<organism evidence="2 3">
    <name type="scientific">Solihabitans fulvus</name>
    <dbReference type="NCBI Taxonomy" id="1892852"/>
    <lineage>
        <taxon>Bacteria</taxon>
        <taxon>Bacillati</taxon>
        <taxon>Actinomycetota</taxon>
        <taxon>Actinomycetes</taxon>
        <taxon>Pseudonocardiales</taxon>
        <taxon>Pseudonocardiaceae</taxon>
        <taxon>Solihabitans</taxon>
    </lineage>
</organism>
<dbReference type="Pfam" id="PF13560">
    <property type="entry name" value="HTH_31"/>
    <property type="match status" value="1"/>
</dbReference>
<dbReference type="OrthoDB" id="3681981at2"/>
<reference evidence="2 3" key="2">
    <citation type="submission" date="2019-09" db="EMBL/GenBank/DDBJ databases">
        <authorList>
            <person name="Jin C."/>
        </authorList>
    </citation>
    <scope>NUCLEOTIDE SEQUENCE [LARGE SCALE GENOMIC DNA]</scope>
    <source>
        <strain evidence="2 3">AN110305</strain>
    </source>
</reference>
<dbReference type="InterPro" id="IPR010982">
    <property type="entry name" value="Lambda_DNA-bd_dom_sf"/>
</dbReference>
<dbReference type="AlphaFoldDB" id="A0A5B2WRE6"/>
<name>A0A5B2WRE6_9PSEU</name>
<dbReference type="SUPFAM" id="SSF47413">
    <property type="entry name" value="lambda repressor-like DNA-binding domains"/>
    <property type="match status" value="1"/>
</dbReference>
<sequence length="286" mass="32504">MSVQPDPALINTQLGIELRRLREEAGITSGDAADRVGCKQPKMSKIENGHQGITPDEIRALGELYEASPEQIDYLVELTLQRPKRRRRASTGDAVPDWFRRFLAVEWDASEARIYEVESVTGLLQTEEYARSMMLTWEPEADERLIDKQVATRMNRQAVLKRTGRPSLRLEVVLSEAALHRVQGSPKIMRAQLQHLIKMSKRPNITLRVLPFDAVDRVTVPAGFMLFRLSQQKLSMVYLEDALGATYLKEPEEFTAYGSVFARLRTSTLDPDATRELMDKLASAYK</sequence>
<dbReference type="SMART" id="SM00530">
    <property type="entry name" value="HTH_XRE"/>
    <property type="match status" value="1"/>
</dbReference>
<reference evidence="2 3" key="1">
    <citation type="submission" date="2019-09" db="EMBL/GenBank/DDBJ databases">
        <title>Goodfellowia gen. nov., a new genus of the Pseudonocardineae related to Actinoalloteichus, containing Goodfellowia coeruleoviolacea gen. nov., comb. nov. gen. nov., comb. nov.</title>
        <authorList>
            <person name="Labeda D."/>
        </authorList>
    </citation>
    <scope>NUCLEOTIDE SEQUENCE [LARGE SCALE GENOMIC DNA]</scope>
    <source>
        <strain evidence="2 3">AN110305</strain>
    </source>
</reference>
<protein>
    <submittedName>
        <fullName evidence="2">Helix-turn-helix domain-containing protein</fullName>
    </submittedName>
</protein>
<feature type="domain" description="HTH cro/C1-type" evidence="1">
    <location>
        <begin position="18"/>
        <end position="72"/>
    </location>
</feature>
<dbReference type="Proteomes" id="UP000323454">
    <property type="component" value="Unassembled WGS sequence"/>
</dbReference>
<dbReference type="EMBL" id="VUOB01000065">
    <property type="protein sequence ID" value="KAA2253564.1"/>
    <property type="molecule type" value="Genomic_DNA"/>
</dbReference>
<proteinExistence type="predicted"/>